<evidence type="ECO:0000313" key="2">
    <source>
        <dbReference type="EMBL" id="KAL2725000.1"/>
    </source>
</evidence>
<feature type="region of interest" description="Disordered" evidence="1">
    <location>
        <begin position="1"/>
        <end position="79"/>
    </location>
</feature>
<keyword evidence="3" id="KW-1185">Reference proteome</keyword>
<feature type="compositionally biased region" description="Polar residues" evidence="1">
    <location>
        <begin position="29"/>
        <end position="39"/>
    </location>
</feature>
<protein>
    <submittedName>
        <fullName evidence="2">Uncharacterized protein</fullName>
    </submittedName>
</protein>
<dbReference type="AlphaFoldDB" id="A0ABD2AZ61"/>
<gene>
    <name evidence="2" type="ORF">V1477_018405</name>
</gene>
<feature type="compositionally biased region" description="Acidic residues" evidence="1">
    <location>
        <begin position="63"/>
        <end position="79"/>
    </location>
</feature>
<name>A0ABD2AZ61_VESMC</name>
<accession>A0ABD2AZ61</accession>
<proteinExistence type="predicted"/>
<organism evidence="2 3">
    <name type="scientific">Vespula maculifrons</name>
    <name type="common">Eastern yellow jacket</name>
    <name type="synonym">Wasp</name>
    <dbReference type="NCBI Taxonomy" id="7453"/>
    <lineage>
        <taxon>Eukaryota</taxon>
        <taxon>Metazoa</taxon>
        <taxon>Ecdysozoa</taxon>
        <taxon>Arthropoda</taxon>
        <taxon>Hexapoda</taxon>
        <taxon>Insecta</taxon>
        <taxon>Pterygota</taxon>
        <taxon>Neoptera</taxon>
        <taxon>Endopterygota</taxon>
        <taxon>Hymenoptera</taxon>
        <taxon>Apocrita</taxon>
        <taxon>Aculeata</taxon>
        <taxon>Vespoidea</taxon>
        <taxon>Vespidae</taxon>
        <taxon>Vespinae</taxon>
        <taxon>Vespula</taxon>
    </lineage>
</organism>
<reference evidence="2 3" key="1">
    <citation type="journal article" date="2024" name="Ann. Entomol. Soc. Am.">
        <title>Genomic analyses of the southern and eastern yellowjacket wasps (Hymenoptera: Vespidae) reveal evolutionary signatures of social life.</title>
        <authorList>
            <person name="Catto M.A."/>
            <person name="Caine P.B."/>
            <person name="Orr S.E."/>
            <person name="Hunt B.G."/>
            <person name="Goodisman M.A.D."/>
        </authorList>
    </citation>
    <scope>NUCLEOTIDE SEQUENCE [LARGE SCALE GENOMIC DNA]</scope>
    <source>
        <strain evidence="2">232</strain>
        <tissue evidence="2">Head and thorax</tissue>
    </source>
</reference>
<dbReference type="EMBL" id="JAYRBN010000111">
    <property type="protein sequence ID" value="KAL2725000.1"/>
    <property type="molecule type" value="Genomic_DNA"/>
</dbReference>
<feature type="compositionally biased region" description="Basic and acidic residues" evidence="1">
    <location>
        <begin position="42"/>
        <end position="62"/>
    </location>
</feature>
<comment type="caution">
    <text evidence="2">The sequence shown here is derived from an EMBL/GenBank/DDBJ whole genome shotgun (WGS) entry which is preliminary data.</text>
</comment>
<evidence type="ECO:0000313" key="3">
    <source>
        <dbReference type="Proteomes" id="UP001607303"/>
    </source>
</evidence>
<sequence length="79" mass="8978">MVKVVSTGAKASVGEASMGSRDRRLRGSQRFSKPTSIISQRIKGERSRDKGKVCRARVHEKEEEKEEEEEEEGEEVEKE</sequence>
<dbReference type="Proteomes" id="UP001607303">
    <property type="component" value="Unassembled WGS sequence"/>
</dbReference>
<evidence type="ECO:0000256" key="1">
    <source>
        <dbReference type="SAM" id="MobiDB-lite"/>
    </source>
</evidence>